<evidence type="ECO:0000256" key="1">
    <source>
        <dbReference type="SAM" id="MobiDB-lite"/>
    </source>
</evidence>
<feature type="region of interest" description="Disordered" evidence="1">
    <location>
        <begin position="411"/>
        <end position="438"/>
    </location>
</feature>
<evidence type="ECO:0000259" key="2">
    <source>
        <dbReference type="SMART" id="SM00382"/>
    </source>
</evidence>
<keyword evidence="4" id="KW-1185">Reference proteome</keyword>
<dbReference type="CDD" id="cd19481">
    <property type="entry name" value="RecA-like_protease"/>
    <property type="match status" value="1"/>
</dbReference>
<dbReference type="AlphaFoldDB" id="A0A6A6NUV6"/>
<organism evidence="3 4">
    <name type="scientific">Lineolata rhizophorae</name>
    <dbReference type="NCBI Taxonomy" id="578093"/>
    <lineage>
        <taxon>Eukaryota</taxon>
        <taxon>Fungi</taxon>
        <taxon>Dikarya</taxon>
        <taxon>Ascomycota</taxon>
        <taxon>Pezizomycotina</taxon>
        <taxon>Dothideomycetes</taxon>
        <taxon>Dothideomycetes incertae sedis</taxon>
        <taxon>Lineolatales</taxon>
        <taxon>Lineolataceae</taxon>
        <taxon>Lineolata</taxon>
    </lineage>
</organism>
<dbReference type="InterPro" id="IPR027417">
    <property type="entry name" value="P-loop_NTPase"/>
</dbReference>
<feature type="region of interest" description="Disordered" evidence="1">
    <location>
        <begin position="1"/>
        <end position="33"/>
    </location>
</feature>
<dbReference type="EMBL" id="MU001686">
    <property type="protein sequence ID" value="KAF2455506.1"/>
    <property type="molecule type" value="Genomic_DNA"/>
</dbReference>
<feature type="compositionally biased region" description="Basic and acidic residues" evidence="1">
    <location>
        <begin position="1"/>
        <end position="32"/>
    </location>
</feature>
<dbReference type="InterPro" id="IPR003593">
    <property type="entry name" value="AAA+_ATPase"/>
</dbReference>
<protein>
    <recommendedName>
        <fullName evidence="2">AAA+ ATPase domain-containing protein</fullName>
    </recommendedName>
</protein>
<feature type="domain" description="AAA+ ATPase" evidence="2">
    <location>
        <begin position="448"/>
        <end position="575"/>
    </location>
</feature>
<dbReference type="Pfam" id="PF22942">
    <property type="entry name" value="DUF7025"/>
    <property type="match status" value="1"/>
</dbReference>
<evidence type="ECO:0000313" key="4">
    <source>
        <dbReference type="Proteomes" id="UP000799766"/>
    </source>
</evidence>
<reference evidence="3" key="1">
    <citation type="journal article" date="2020" name="Stud. Mycol.">
        <title>101 Dothideomycetes genomes: a test case for predicting lifestyles and emergence of pathogens.</title>
        <authorList>
            <person name="Haridas S."/>
            <person name="Albert R."/>
            <person name="Binder M."/>
            <person name="Bloem J."/>
            <person name="Labutti K."/>
            <person name="Salamov A."/>
            <person name="Andreopoulos B."/>
            <person name="Baker S."/>
            <person name="Barry K."/>
            <person name="Bills G."/>
            <person name="Bluhm B."/>
            <person name="Cannon C."/>
            <person name="Castanera R."/>
            <person name="Culley D."/>
            <person name="Daum C."/>
            <person name="Ezra D."/>
            <person name="Gonzalez J."/>
            <person name="Henrissat B."/>
            <person name="Kuo A."/>
            <person name="Liang C."/>
            <person name="Lipzen A."/>
            <person name="Lutzoni F."/>
            <person name="Magnuson J."/>
            <person name="Mondo S."/>
            <person name="Nolan M."/>
            <person name="Ohm R."/>
            <person name="Pangilinan J."/>
            <person name="Park H.-J."/>
            <person name="Ramirez L."/>
            <person name="Alfaro M."/>
            <person name="Sun H."/>
            <person name="Tritt A."/>
            <person name="Yoshinaga Y."/>
            <person name="Zwiers L.-H."/>
            <person name="Turgeon B."/>
            <person name="Goodwin S."/>
            <person name="Spatafora J."/>
            <person name="Crous P."/>
            <person name="Grigoriev I."/>
        </authorList>
    </citation>
    <scope>NUCLEOTIDE SEQUENCE</scope>
    <source>
        <strain evidence="3">ATCC 16933</strain>
    </source>
</reference>
<dbReference type="PANTHER" id="PTHR46411">
    <property type="entry name" value="FAMILY ATPASE, PUTATIVE-RELATED"/>
    <property type="match status" value="1"/>
</dbReference>
<name>A0A6A6NUV6_9PEZI</name>
<dbReference type="GO" id="GO:0016887">
    <property type="term" value="F:ATP hydrolysis activity"/>
    <property type="evidence" value="ECO:0007669"/>
    <property type="project" value="InterPro"/>
</dbReference>
<dbReference type="InterPro" id="IPR003959">
    <property type="entry name" value="ATPase_AAA_core"/>
</dbReference>
<sequence length="666" mass="73946">MPGTKDADKMIEERIDETKKKQEGKKDGEKTNSQRLLRVDQIYSRKDRQTHFVKTAKSLNKAKQNRFNKTTLVVRRIITSKGMVGGIEVDIKSPGLKEVMANIYEGVEGLHLNKTPPMANPNHFFHALPGLAERRAEEAAKPTPDTTLLADLDIAIEYTLEDFGSDMANLRSLSEHGEITYDLVWALFPPNAIVYTAANQLHQPHALRFLKGEYVGGEEPHYALECRMISHDGQDFGWATMDLKIRPFEGARKVYGLDAFPLESHPEAERVREMLIERGKTYVSLLKPTLKDHRGLAMKWEWTQSGDRIYKFYAPGRVMLDPVAYRQQNASSSLLRPWVPGTIPASSLSPDDLLLCAYWHLGYSFSKKGWGAFPIAQLSDVTWNDEAFARLVMEPGRRSLIHSLVKSHYKGPGEDADSDVTAEGGDVEDGSRGGGTGGFDDVVVGKGRGLVGLLSGNPGVGKTLTAEAVAEITRRPLLTVTAGELGVDAVRVDRTLESTLDIARRWNCVLLIDEADVFLQIRDMMNLQRNALVSIFLRRIEYFQGVLIMTTNRKQAIDAAFQSRIHFQVHYPDLDETSRAAVWTNFLSAPQPLPSTASHTSSAAPATAAFSPGDIAELAKIPLNGRQIKNAVACAMSIAREEKAPLTVPKIRQILDIVTDYAQQED</sequence>
<dbReference type="GO" id="GO:0005524">
    <property type="term" value="F:ATP binding"/>
    <property type="evidence" value="ECO:0007669"/>
    <property type="project" value="InterPro"/>
</dbReference>
<dbReference type="Proteomes" id="UP000799766">
    <property type="component" value="Unassembled WGS sequence"/>
</dbReference>
<dbReference type="OrthoDB" id="10042665at2759"/>
<accession>A0A6A6NUV6</accession>
<dbReference type="PANTHER" id="PTHR46411:SF2">
    <property type="entry name" value="AAA+ ATPASE DOMAIN-CONTAINING PROTEIN"/>
    <property type="match status" value="1"/>
</dbReference>
<dbReference type="Gene3D" id="3.40.50.300">
    <property type="entry name" value="P-loop containing nucleotide triphosphate hydrolases"/>
    <property type="match status" value="1"/>
</dbReference>
<gene>
    <name evidence="3" type="ORF">BDY21DRAFT_66848</name>
</gene>
<feature type="compositionally biased region" description="Acidic residues" evidence="1">
    <location>
        <begin position="414"/>
        <end position="428"/>
    </location>
</feature>
<dbReference type="SUPFAM" id="SSF52540">
    <property type="entry name" value="P-loop containing nucleoside triphosphate hydrolases"/>
    <property type="match status" value="1"/>
</dbReference>
<evidence type="ECO:0000313" key="3">
    <source>
        <dbReference type="EMBL" id="KAF2455506.1"/>
    </source>
</evidence>
<dbReference type="Pfam" id="PF00004">
    <property type="entry name" value="AAA"/>
    <property type="match status" value="1"/>
</dbReference>
<dbReference type="SMART" id="SM00382">
    <property type="entry name" value="AAA"/>
    <property type="match status" value="1"/>
</dbReference>
<dbReference type="InterPro" id="IPR054289">
    <property type="entry name" value="DUF7025"/>
</dbReference>
<proteinExistence type="predicted"/>